<dbReference type="AlphaFoldDB" id="A0AAE0XAS0"/>
<evidence type="ECO:0000313" key="10">
    <source>
        <dbReference type="EMBL" id="KAK3688769.1"/>
    </source>
</evidence>
<evidence type="ECO:0000256" key="7">
    <source>
        <dbReference type="ARBA" id="ARBA00023163"/>
    </source>
</evidence>
<feature type="compositionally biased region" description="Polar residues" evidence="9">
    <location>
        <begin position="368"/>
        <end position="396"/>
    </location>
</feature>
<dbReference type="GO" id="GO:0033309">
    <property type="term" value="C:SBF transcription complex"/>
    <property type="evidence" value="ECO:0007669"/>
    <property type="project" value="TreeGrafter"/>
</dbReference>
<keyword evidence="6" id="KW-0805">Transcription regulation</keyword>
<comment type="subcellular location">
    <subcellularLocation>
        <location evidence="2">Cytoplasm</location>
    </subcellularLocation>
    <subcellularLocation>
        <location evidence="1">Nucleus</location>
    </subcellularLocation>
</comment>
<keyword evidence="8" id="KW-0539">Nucleus</keyword>
<dbReference type="InterPro" id="IPR013734">
    <property type="entry name" value="TF_Nrm1/Whi5"/>
</dbReference>
<evidence type="ECO:0000256" key="4">
    <source>
        <dbReference type="ARBA" id="ARBA00022490"/>
    </source>
</evidence>
<feature type="compositionally biased region" description="Basic residues" evidence="9">
    <location>
        <begin position="482"/>
        <end position="494"/>
    </location>
</feature>
<dbReference type="GO" id="GO:0003712">
    <property type="term" value="F:transcription coregulator activity"/>
    <property type="evidence" value="ECO:0007669"/>
    <property type="project" value="TreeGrafter"/>
</dbReference>
<feature type="region of interest" description="Disordered" evidence="9">
    <location>
        <begin position="445"/>
        <end position="565"/>
    </location>
</feature>
<evidence type="ECO:0000256" key="2">
    <source>
        <dbReference type="ARBA" id="ARBA00004496"/>
    </source>
</evidence>
<evidence type="ECO:0008006" key="12">
    <source>
        <dbReference type="Google" id="ProtNLM"/>
    </source>
</evidence>
<dbReference type="Pfam" id="PF08528">
    <property type="entry name" value="Whi5"/>
    <property type="match status" value="1"/>
</dbReference>
<keyword evidence="11" id="KW-1185">Reference proteome</keyword>
<comment type="similarity">
    <text evidence="3">Belongs to the WHI5/NRM1 family.</text>
</comment>
<feature type="region of interest" description="Disordered" evidence="9">
    <location>
        <begin position="1"/>
        <end position="168"/>
    </location>
</feature>
<feature type="region of interest" description="Disordered" evidence="9">
    <location>
        <begin position="203"/>
        <end position="231"/>
    </location>
</feature>
<accession>A0AAE0XAS0</accession>
<proteinExistence type="inferred from homology"/>
<dbReference type="GO" id="GO:0000082">
    <property type="term" value="P:G1/S transition of mitotic cell cycle"/>
    <property type="evidence" value="ECO:0007669"/>
    <property type="project" value="InterPro"/>
</dbReference>
<evidence type="ECO:0000256" key="1">
    <source>
        <dbReference type="ARBA" id="ARBA00004123"/>
    </source>
</evidence>
<organism evidence="10 11">
    <name type="scientific">Podospora appendiculata</name>
    <dbReference type="NCBI Taxonomy" id="314037"/>
    <lineage>
        <taxon>Eukaryota</taxon>
        <taxon>Fungi</taxon>
        <taxon>Dikarya</taxon>
        <taxon>Ascomycota</taxon>
        <taxon>Pezizomycotina</taxon>
        <taxon>Sordariomycetes</taxon>
        <taxon>Sordariomycetidae</taxon>
        <taxon>Sordariales</taxon>
        <taxon>Podosporaceae</taxon>
        <taxon>Podospora</taxon>
    </lineage>
</organism>
<evidence type="ECO:0000256" key="3">
    <source>
        <dbReference type="ARBA" id="ARBA00006922"/>
    </source>
</evidence>
<reference evidence="10" key="1">
    <citation type="journal article" date="2023" name="Mol. Phylogenet. Evol.">
        <title>Genome-scale phylogeny and comparative genomics of the fungal order Sordariales.</title>
        <authorList>
            <person name="Hensen N."/>
            <person name="Bonometti L."/>
            <person name="Westerberg I."/>
            <person name="Brannstrom I.O."/>
            <person name="Guillou S."/>
            <person name="Cros-Aarteil S."/>
            <person name="Calhoun S."/>
            <person name="Haridas S."/>
            <person name="Kuo A."/>
            <person name="Mondo S."/>
            <person name="Pangilinan J."/>
            <person name="Riley R."/>
            <person name="LaButti K."/>
            <person name="Andreopoulos B."/>
            <person name="Lipzen A."/>
            <person name="Chen C."/>
            <person name="Yan M."/>
            <person name="Daum C."/>
            <person name="Ng V."/>
            <person name="Clum A."/>
            <person name="Steindorff A."/>
            <person name="Ohm R.A."/>
            <person name="Martin F."/>
            <person name="Silar P."/>
            <person name="Natvig D.O."/>
            <person name="Lalanne C."/>
            <person name="Gautier V."/>
            <person name="Ament-Velasquez S.L."/>
            <person name="Kruys A."/>
            <person name="Hutchinson M.I."/>
            <person name="Powell A.J."/>
            <person name="Barry K."/>
            <person name="Miller A.N."/>
            <person name="Grigoriev I.V."/>
            <person name="Debuchy R."/>
            <person name="Gladieux P."/>
            <person name="Hiltunen Thoren M."/>
            <person name="Johannesson H."/>
        </authorList>
    </citation>
    <scope>NUCLEOTIDE SEQUENCE</scope>
    <source>
        <strain evidence="10">CBS 314.62</strain>
    </source>
</reference>
<keyword evidence="5" id="KW-0678">Repressor</keyword>
<evidence type="ECO:0000313" key="11">
    <source>
        <dbReference type="Proteomes" id="UP001270362"/>
    </source>
</evidence>
<feature type="compositionally biased region" description="Polar residues" evidence="9">
    <location>
        <begin position="276"/>
        <end position="318"/>
    </location>
</feature>
<feature type="region of interest" description="Disordered" evidence="9">
    <location>
        <begin position="276"/>
        <end position="415"/>
    </location>
</feature>
<evidence type="ECO:0000256" key="8">
    <source>
        <dbReference type="ARBA" id="ARBA00023242"/>
    </source>
</evidence>
<keyword evidence="4" id="KW-0963">Cytoplasm</keyword>
<dbReference type="PANTHER" id="PTHR28246">
    <property type="entry name" value="G1-SPECIFIC TRANSCRIPTIONAL REPRESSOR WHI5-RELATED"/>
    <property type="match status" value="1"/>
</dbReference>
<feature type="compositionally biased region" description="Basic and acidic residues" evidence="9">
    <location>
        <begin position="203"/>
        <end position="214"/>
    </location>
</feature>
<feature type="compositionally biased region" description="Polar residues" evidence="9">
    <location>
        <begin position="109"/>
        <end position="119"/>
    </location>
</feature>
<feature type="compositionally biased region" description="Polar residues" evidence="9">
    <location>
        <begin position="461"/>
        <end position="474"/>
    </location>
</feature>
<dbReference type="PANTHER" id="PTHR28246:SF1">
    <property type="entry name" value="G1-SPECIFIC TRANSCRIPTIONAL REPRESSOR WHI5-RELATED"/>
    <property type="match status" value="1"/>
</dbReference>
<dbReference type="GO" id="GO:0005737">
    <property type="term" value="C:cytoplasm"/>
    <property type="evidence" value="ECO:0007669"/>
    <property type="project" value="UniProtKB-SubCell"/>
</dbReference>
<sequence>MMDIDSPSIPPRLDPGRVGDKDTNTTMPLLAPNRPVNLLRGEMPLASDPAQPEGSRETRPSGANDATSFRVSVNVNANQPANPTGRDTTTADRAHASDNITVARGGDFRQSQSHFQLSQQRHHLLPSSSNSQTTSSTNDDDPVFTPPASASDGGMSPDKASAGISSQESQLLQLSQIAAAQERIPDGGADAAGIEALSKKRTADGVVKHTREKSSVSPVRMGGHSRNTSAVSVASTAGSRIGELSAELKTRLSYAMIKVNHGWQAHTIDQVETLASQATSPTSSNSTIHLRNGSSASPQLSTISHRGSNNTTPATGPQHQFPGRLADPSRRESPNSGSRGSPTSPIKGTPSLAPPVSIQPARQLGNARRNSNQRPTPTFLSASHQASPSTNPHTPGQPSPYIGTAHHRTPMADPILFSPHQNVREQDAIESLLFMSSPGNSANLKHAFPTLSSQSQQSSQGTSLRTALPTSQPRKSLPSGRPTHHMRSQSHTQKRVGFEKSPGQMDIDEPAGVTNSRATPRRKLNGSLGGHQEAHAPPPRLKQLPVSSGLTVPSRPRPALGDEDIDRMLDRVAADDGSDSEGEIQIPVGRVRRDGAHVIGI</sequence>
<dbReference type="EMBL" id="JAULSO010000002">
    <property type="protein sequence ID" value="KAK3688769.1"/>
    <property type="molecule type" value="Genomic_DNA"/>
</dbReference>
<reference evidence="10" key="2">
    <citation type="submission" date="2023-06" db="EMBL/GenBank/DDBJ databases">
        <authorList>
            <consortium name="Lawrence Berkeley National Laboratory"/>
            <person name="Haridas S."/>
            <person name="Hensen N."/>
            <person name="Bonometti L."/>
            <person name="Westerberg I."/>
            <person name="Brannstrom I.O."/>
            <person name="Guillou S."/>
            <person name="Cros-Aarteil S."/>
            <person name="Calhoun S."/>
            <person name="Kuo A."/>
            <person name="Mondo S."/>
            <person name="Pangilinan J."/>
            <person name="Riley R."/>
            <person name="Labutti K."/>
            <person name="Andreopoulos B."/>
            <person name="Lipzen A."/>
            <person name="Chen C."/>
            <person name="Yanf M."/>
            <person name="Daum C."/>
            <person name="Ng V."/>
            <person name="Clum A."/>
            <person name="Steindorff A."/>
            <person name="Ohm R."/>
            <person name="Martin F."/>
            <person name="Silar P."/>
            <person name="Natvig D."/>
            <person name="Lalanne C."/>
            <person name="Gautier V."/>
            <person name="Ament-Velasquez S.L."/>
            <person name="Kruys A."/>
            <person name="Hutchinson M.I."/>
            <person name="Powell A.J."/>
            <person name="Barry K."/>
            <person name="Miller A.N."/>
            <person name="Grigoriev I.V."/>
            <person name="Debuchy R."/>
            <person name="Gladieux P."/>
            <person name="Thoren M.H."/>
            <person name="Johannesson H."/>
        </authorList>
    </citation>
    <scope>NUCLEOTIDE SEQUENCE</scope>
    <source>
        <strain evidence="10">CBS 314.62</strain>
    </source>
</reference>
<evidence type="ECO:0000256" key="6">
    <source>
        <dbReference type="ARBA" id="ARBA00023015"/>
    </source>
</evidence>
<dbReference type="InterPro" id="IPR039198">
    <property type="entry name" value="Srl3/Whi5"/>
</dbReference>
<protein>
    <recommendedName>
        <fullName evidence="12">Cyclin-dependent kinase</fullName>
    </recommendedName>
</protein>
<dbReference type="Proteomes" id="UP001270362">
    <property type="component" value="Unassembled WGS sequence"/>
</dbReference>
<feature type="compositionally biased region" description="Polar residues" evidence="9">
    <location>
        <begin position="64"/>
        <end position="88"/>
    </location>
</feature>
<evidence type="ECO:0000256" key="9">
    <source>
        <dbReference type="SAM" id="MobiDB-lite"/>
    </source>
</evidence>
<feature type="compositionally biased region" description="Polar residues" evidence="9">
    <location>
        <begin position="334"/>
        <end position="346"/>
    </location>
</feature>
<comment type="caution">
    <text evidence="10">The sequence shown here is derived from an EMBL/GenBank/DDBJ whole genome shotgun (WGS) entry which is preliminary data.</text>
</comment>
<name>A0AAE0XAS0_9PEZI</name>
<evidence type="ECO:0000256" key="5">
    <source>
        <dbReference type="ARBA" id="ARBA00022491"/>
    </source>
</evidence>
<feature type="compositionally biased region" description="Basic and acidic residues" evidence="9">
    <location>
        <begin position="14"/>
        <end position="23"/>
    </location>
</feature>
<keyword evidence="7" id="KW-0804">Transcription</keyword>
<feature type="compositionally biased region" description="Low complexity" evidence="9">
    <location>
        <begin position="127"/>
        <end position="137"/>
    </location>
</feature>
<gene>
    <name evidence="10" type="ORF">B0T22DRAFT_161705</name>
</gene>